<gene>
    <name evidence="2" type="ORF">P0Y53_23755</name>
</gene>
<dbReference type="Pfam" id="PF09346">
    <property type="entry name" value="SMI1_KNR4"/>
    <property type="match status" value="1"/>
</dbReference>
<dbReference type="SMART" id="SM00860">
    <property type="entry name" value="SMI1_KNR4"/>
    <property type="match status" value="1"/>
</dbReference>
<organism evidence="2 3">
    <name type="scientific">Candidatus Pseudobacter hemicellulosilyticus</name>
    <dbReference type="NCBI Taxonomy" id="3121375"/>
    <lineage>
        <taxon>Bacteria</taxon>
        <taxon>Pseudomonadati</taxon>
        <taxon>Bacteroidota</taxon>
        <taxon>Chitinophagia</taxon>
        <taxon>Chitinophagales</taxon>
        <taxon>Chitinophagaceae</taxon>
        <taxon>Pseudobacter</taxon>
    </lineage>
</organism>
<evidence type="ECO:0000313" key="3">
    <source>
        <dbReference type="Proteomes" id="UP001220610"/>
    </source>
</evidence>
<dbReference type="Proteomes" id="UP001220610">
    <property type="component" value="Chromosome"/>
</dbReference>
<sequence length="162" mass="18703">MNIQEVIQALFQFSDRIFTKEAPADRVDIEKFEERYGLKLPQDYIELLLVTNGCSLMGSTVYGVGASATDSLDELYIFEHTAVENEMYDYLVPFSPDGFGNHYCFDTRSHGDRSCLVVFWQHDYEYTAEDVPEITHDSFAGWVKTVMIGWTLEAYDHEGNRR</sequence>
<reference evidence="2" key="1">
    <citation type="submission" date="2023-03" db="EMBL/GenBank/DDBJ databases">
        <title>Andean soil-derived lignocellulolytic bacterial consortium as a source of novel taxa and putative plastic-active enzymes.</title>
        <authorList>
            <person name="Diaz-Garcia L."/>
            <person name="Chuvochina M."/>
            <person name="Feuerriegel G."/>
            <person name="Bunk B."/>
            <person name="Sproer C."/>
            <person name="Streit W.R."/>
            <person name="Rodriguez L.M."/>
            <person name="Overmann J."/>
            <person name="Jimenez D.J."/>
        </authorList>
    </citation>
    <scope>NUCLEOTIDE SEQUENCE</scope>
    <source>
        <strain evidence="2">MAG 7</strain>
    </source>
</reference>
<dbReference type="EMBL" id="CP119311">
    <property type="protein sequence ID" value="WEK35519.1"/>
    <property type="molecule type" value="Genomic_DNA"/>
</dbReference>
<evidence type="ECO:0000259" key="1">
    <source>
        <dbReference type="SMART" id="SM00860"/>
    </source>
</evidence>
<feature type="domain" description="Knr4/Smi1-like" evidence="1">
    <location>
        <begin position="23"/>
        <end position="145"/>
    </location>
</feature>
<dbReference type="InterPro" id="IPR018958">
    <property type="entry name" value="Knr4/Smi1-like_dom"/>
</dbReference>
<dbReference type="AlphaFoldDB" id="A0AAJ5WSW0"/>
<dbReference type="SUPFAM" id="SSF160631">
    <property type="entry name" value="SMI1/KNR4-like"/>
    <property type="match status" value="1"/>
</dbReference>
<dbReference type="InterPro" id="IPR037883">
    <property type="entry name" value="Knr4/Smi1-like_sf"/>
</dbReference>
<protein>
    <submittedName>
        <fullName evidence="2">SMI1/KNR4 family protein</fullName>
    </submittedName>
</protein>
<dbReference type="Gene3D" id="3.40.1580.10">
    <property type="entry name" value="SMI1/KNR4-like"/>
    <property type="match status" value="1"/>
</dbReference>
<evidence type="ECO:0000313" key="2">
    <source>
        <dbReference type="EMBL" id="WEK35519.1"/>
    </source>
</evidence>
<accession>A0AAJ5WSW0</accession>
<proteinExistence type="predicted"/>
<name>A0AAJ5WSW0_9BACT</name>